<dbReference type="AlphaFoldDB" id="A0A147KE82"/>
<evidence type="ECO:0000313" key="4">
    <source>
        <dbReference type="Proteomes" id="UP000074382"/>
    </source>
</evidence>
<evidence type="ECO:0000256" key="2">
    <source>
        <dbReference type="SAM" id="Phobius"/>
    </source>
</evidence>
<keyword evidence="2" id="KW-0812">Transmembrane</keyword>
<accession>A0A147KE82</accession>
<evidence type="ECO:0000313" key="3">
    <source>
        <dbReference type="EMBL" id="KUP95593.1"/>
    </source>
</evidence>
<feature type="transmembrane region" description="Helical" evidence="2">
    <location>
        <begin position="71"/>
        <end position="89"/>
    </location>
</feature>
<organism evidence="3 4">
    <name type="scientific">Thermobifida cellulosilytica TB100</name>
    <dbReference type="NCBI Taxonomy" id="665004"/>
    <lineage>
        <taxon>Bacteria</taxon>
        <taxon>Bacillati</taxon>
        <taxon>Actinomycetota</taxon>
        <taxon>Actinomycetes</taxon>
        <taxon>Streptosporangiales</taxon>
        <taxon>Nocardiopsidaceae</taxon>
        <taxon>Thermobifida</taxon>
    </lineage>
</organism>
<protein>
    <submittedName>
        <fullName evidence="3">Uncharacterized protein</fullName>
    </submittedName>
</protein>
<name>A0A147KE82_THECS</name>
<gene>
    <name evidence="3" type="ORF">AC529_16780</name>
</gene>
<dbReference type="PATRIC" id="fig|665004.4.peg.3930"/>
<dbReference type="RefSeq" id="WP_068758515.1">
    <property type="nucleotide sequence ID" value="NZ_KQ950187.1"/>
</dbReference>
<sequence>MNRGWTEWLVALLFAVGAPVAGLVLVVVSTALEVAYGPAWLAENQVGGTLIGLLRFTGYALVLLPQLRYTSFVVLFGSSLAFVLGLFMITDTIEERVLHARGVTDACVVLQVDSRVETSTDSEENTTARTYYDHTLDCLNALATELTTGSRVSEEGEEVDVRYDPADRVDPRPADSVDEPPGLLWPGVALFGVGIVLRLLSELGVPVLRNES</sequence>
<feature type="region of interest" description="Disordered" evidence="1">
    <location>
        <begin position="149"/>
        <end position="177"/>
    </location>
</feature>
<keyword evidence="2" id="KW-1133">Transmembrane helix</keyword>
<keyword evidence="4" id="KW-1185">Reference proteome</keyword>
<proteinExistence type="predicted"/>
<feature type="transmembrane region" description="Helical" evidence="2">
    <location>
        <begin position="46"/>
        <end position="64"/>
    </location>
</feature>
<dbReference type="EMBL" id="LGEM01000119">
    <property type="protein sequence ID" value="KUP95593.1"/>
    <property type="molecule type" value="Genomic_DNA"/>
</dbReference>
<reference evidence="4" key="1">
    <citation type="journal article" date="2017" name="Acta Aliment.">
        <title>Plant polysaccharide degrading enzyme system of Thermpbifida cellulosilytica TB100 revealed by de novo genome project data.</title>
        <authorList>
            <person name="Toth A."/>
            <person name="Baka E."/>
            <person name="Luzics S."/>
            <person name="Bata-Vidacs I."/>
            <person name="Nagy I."/>
            <person name="Balint B."/>
            <person name="Herceg R."/>
            <person name="Olasz F."/>
            <person name="Wilk T."/>
            <person name="Nagy T."/>
            <person name="Kriszt B."/>
            <person name="Nagy I."/>
            <person name="Kukolya J."/>
        </authorList>
    </citation>
    <scope>NUCLEOTIDE SEQUENCE [LARGE SCALE GENOMIC DNA]</scope>
    <source>
        <strain evidence="4">TB100</strain>
    </source>
</reference>
<evidence type="ECO:0000256" key="1">
    <source>
        <dbReference type="SAM" id="MobiDB-lite"/>
    </source>
</evidence>
<dbReference type="OrthoDB" id="3478496at2"/>
<dbReference type="Proteomes" id="UP000074382">
    <property type="component" value="Unassembled WGS sequence"/>
</dbReference>
<comment type="caution">
    <text evidence="3">The sequence shown here is derived from an EMBL/GenBank/DDBJ whole genome shotgun (WGS) entry which is preliminary data.</text>
</comment>
<keyword evidence="2" id="KW-0472">Membrane</keyword>
<feature type="compositionally biased region" description="Basic and acidic residues" evidence="1">
    <location>
        <begin position="159"/>
        <end position="175"/>
    </location>
</feature>